<keyword evidence="2" id="KW-0238">DNA-binding</keyword>
<keyword evidence="8" id="KW-1185">Reference proteome</keyword>
<dbReference type="STRING" id="1349767.GJA_1867"/>
<dbReference type="Pfam" id="PF01380">
    <property type="entry name" value="SIS"/>
    <property type="match status" value="1"/>
</dbReference>
<evidence type="ECO:0000313" key="7">
    <source>
        <dbReference type="EMBL" id="CDG82503.1"/>
    </source>
</evidence>
<dbReference type="RefSeq" id="WP_038491043.1">
    <property type="nucleotide sequence ID" value="NZ_BCTH01000004.1"/>
</dbReference>
<name>W0V584_9BURK</name>
<evidence type="ECO:0000256" key="2">
    <source>
        <dbReference type="ARBA" id="ARBA00023125"/>
    </source>
</evidence>
<protein>
    <submittedName>
        <fullName evidence="7">Helix-turn-helix domain, rpiR family protein</fullName>
    </submittedName>
</protein>
<dbReference type="AlphaFoldDB" id="W0V584"/>
<dbReference type="KEGG" id="jag:GJA_1867"/>
<dbReference type="PROSITE" id="PS51464">
    <property type="entry name" value="SIS"/>
    <property type="match status" value="1"/>
</dbReference>
<dbReference type="CDD" id="cd05013">
    <property type="entry name" value="SIS_RpiR"/>
    <property type="match status" value="1"/>
</dbReference>
<dbReference type="SUPFAM" id="SSF46689">
    <property type="entry name" value="Homeodomain-like"/>
    <property type="match status" value="1"/>
</dbReference>
<dbReference type="SUPFAM" id="SSF53697">
    <property type="entry name" value="SIS domain"/>
    <property type="match status" value="1"/>
</dbReference>
<dbReference type="InterPro" id="IPR046348">
    <property type="entry name" value="SIS_dom_sf"/>
</dbReference>
<keyword evidence="4" id="KW-0804">Transcription</keyword>
<evidence type="ECO:0000256" key="4">
    <source>
        <dbReference type="ARBA" id="ARBA00023163"/>
    </source>
</evidence>
<organism evidence="7 8">
    <name type="scientific">Janthinobacterium agaricidamnosum NBRC 102515 = DSM 9628</name>
    <dbReference type="NCBI Taxonomy" id="1349767"/>
    <lineage>
        <taxon>Bacteria</taxon>
        <taxon>Pseudomonadati</taxon>
        <taxon>Pseudomonadota</taxon>
        <taxon>Betaproteobacteria</taxon>
        <taxon>Burkholderiales</taxon>
        <taxon>Oxalobacteraceae</taxon>
        <taxon>Janthinobacterium</taxon>
    </lineage>
</organism>
<accession>W0V584</accession>
<dbReference type="InterPro" id="IPR009057">
    <property type="entry name" value="Homeodomain-like_sf"/>
</dbReference>
<evidence type="ECO:0000256" key="3">
    <source>
        <dbReference type="ARBA" id="ARBA00023152"/>
    </source>
</evidence>
<dbReference type="InterPro" id="IPR036388">
    <property type="entry name" value="WH-like_DNA-bd_sf"/>
</dbReference>
<dbReference type="eggNOG" id="COG1737">
    <property type="taxonomic scope" value="Bacteria"/>
</dbReference>
<dbReference type="EMBL" id="HG322949">
    <property type="protein sequence ID" value="CDG82503.1"/>
    <property type="molecule type" value="Genomic_DNA"/>
</dbReference>
<dbReference type="OrthoDB" id="8713538at2"/>
<keyword evidence="3" id="KW-0324">Glycolysis</keyword>
<dbReference type="Gene3D" id="1.10.10.10">
    <property type="entry name" value="Winged helix-like DNA-binding domain superfamily/Winged helix DNA-binding domain"/>
    <property type="match status" value="1"/>
</dbReference>
<reference evidence="7 8" key="1">
    <citation type="journal article" date="2015" name="Genome Announc.">
        <title>Genome Sequence of Mushroom Soft-Rot Pathogen Janthinobacterium agaricidamnosum.</title>
        <authorList>
            <person name="Graupner K."/>
            <person name="Lackner G."/>
            <person name="Hertweck C."/>
        </authorList>
    </citation>
    <scope>NUCLEOTIDE SEQUENCE [LARGE SCALE GENOMIC DNA]</scope>
    <source>
        <strain evidence="8">NBRC 102515 / DSM 9628</strain>
    </source>
</reference>
<dbReference type="PANTHER" id="PTHR30514:SF18">
    <property type="entry name" value="RPIR-FAMILY TRANSCRIPTIONAL REGULATOR"/>
    <property type="match status" value="1"/>
</dbReference>
<dbReference type="GO" id="GO:0003677">
    <property type="term" value="F:DNA binding"/>
    <property type="evidence" value="ECO:0007669"/>
    <property type="project" value="UniProtKB-KW"/>
</dbReference>
<feature type="domain" description="HTH rpiR-type" evidence="5">
    <location>
        <begin position="11"/>
        <end position="87"/>
    </location>
</feature>
<dbReference type="InterPro" id="IPR047640">
    <property type="entry name" value="RpiR-like"/>
</dbReference>
<evidence type="ECO:0000313" key="8">
    <source>
        <dbReference type="Proteomes" id="UP000027604"/>
    </source>
</evidence>
<dbReference type="Gene3D" id="3.40.50.10490">
    <property type="entry name" value="Glucose-6-phosphate isomerase like protein, domain 1"/>
    <property type="match status" value="1"/>
</dbReference>
<dbReference type="HOGENOM" id="CLU_055769_1_3_4"/>
<dbReference type="InterPro" id="IPR000281">
    <property type="entry name" value="HTH_RpiR"/>
</dbReference>
<dbReference type="GO" id="GO:0097367">
    <property type="term" value="F:carbohydrate derivative binding"/>
    <property type="evidence" value="ECO:0007669"/>
    <property type="project" value="InterPro"/>
</dbReference>
<dbReference type="InterPro" id="IPR035472">
    <property type="entry name" value="RpiR-like_SIS"/>
</dbReference>
<dbReference type="InterPro" id="IPR001347">
    <property type="entry name" value="SIS_dom"/>
</dbReference>
<dbReference type="PROSITE" id="PS51071">
    <property type="entry name" value="HTH_RPIR"/>
    <property type="match status" value="1"/>
</dbReference>
<keyword evidence="1" id="KW-0805">Transcription regulation</keyword>
<dbReference type="Pfam" id="PF01418">
    <property type="entry name" value="HTH_6"/>
    <property type="match status" value="1"/>
</dbReference>
<proteinExistence type="predicted"/>
<evidence type="ECO:0000259" key="6">
    <source>
        <dbReference type="PROSITE" id="PS51464"/>
    </source>
</evidence>
<dbReference type="Proteomes" id="UP000027604">
    <property type="component" value="Chromosome I"/>
</dbReference>
<evidence type="ECO:0000256" key="1">
    <source>
        <dbReference type="ARBA" id="ARBA00023015"/>
    </source>
</evidence>
<evidence type="ECO:0000259" key="5">
    <source>
        <dbReference type="PROSITE" id="PS51071"/>
    </source>
</evidence>
<dbReference type="PANTHER" id="PTHR30514">
    <property type="entry name" value="GLUCOKINASE"/>
    <property type="match status" value="1"/>
</dbReference>
<sequence>MPEQAVVLDYASFMQQAKAGFAELSPQFQAGARYLIDHPDEIAVSSMRSVARSAGVQSSTLVRLAQHFGFAGWPALKEVFVGRVRSQPEGYAKKASAITRQSQPDSLISEVFGAQRQNLDATEARNHTALPAAASLLEQAAQVHVAGFRASHPIALSFQYLYRLFRPGVHLLGASSGSLEMGLRAIAPDHVVLLASFAPYSSEALVVAGEARRIGCKLVVISDSDAAPAALQADLVLPIAVSSPSFFPSIVAGVALAESLAELLVARGGEAAVRRIGEAEAQLLRMGAYLGHGSKA</sequence>
<dbReference type="GO" id="GO:0006096">
    <property type="term" value="P:glycolytic process"/>
    <property type="evidence" value="ECO:0007669"/>
    <property type="project" value="UniProtKB-KW"/>
</dbReference>
<feature type="domain" description="SIS" evidence="6">
    <location>
        <begin position="133"/>
        <end position="270"/>
    </location>
</feature>
<dbReference type="PATRIC" id="fig|1349767.4.peg.3638"/>
<gene>
    <name evidence="7" type="ORF">GJA_1867</name>
</gene>
<dbReference type="GO" id="GO:0003700">
    <property type="term" value="F:DNA-binding transcription factor activity"/>
    <property type="evidence" value="ECO:0007669"/>
    <property type="project" value="InterPro"/>
</dbReference>